<feature type="domain" description="HTH tetR-type" evidence="5">
    <location>
        <begin position="17"/>
        <end position="77"/>
    </location>
</feature>
<dbReference type="GO" id="GO:0000976">
    <property type="term" value="F:transcription cis-regulatory region binding"/>
    <property type="evidence" value="ECO:0007669"/>
    <property type="project" value="TreeGrafter"/>
</dbReference>
<evidence type="ECO:0000313" key="6">
    <source>
        <dbReference type="EMBL" id="GHC59070.1"/>
    </source>
</evidence>
<dbReference type="InterPro" id="IPR023772">
    <property type="entry name" value="DNA-bd_HTH_TetR-type_CS"/>
</dbReference>
<reference evidence="6" key="2">
    <citation type="submission" date="2020-09" db="EMBL/GenBank/DDBJ databases">
        <authorList>
            <person name="Sun Q."/>
            <person name="Ohkuma M."/>
        </authorList>
    </citation>
    <scope>NUCLEOTIDE SEQUENCE</scope>
    <source>
        <strain evidence="6">JCM 4633</strain>
    </source>
</reference>
<protein>
    <recommendedName>
        <fullName evidence="5">HTH tetR-type domain-containing protein</fullName>
    </recommendedName>
</protein>
<keyword evidence="1" id="KW-0805">Transcription regulation</keyword>
<dbReference type="PROSITE" id="PS01081">
    <property type="entry name" value="HTH_TETR_1"/>
    <property type="match status" value="1"/>
</dbReference>
<keyword evidence="2 4" id="KW-0238">DNA-binding</keyword>
<dbReference type="Gene3D" id="1.10.357.10">
    <property type="entry name" value="Tetracycline Repressor, domain 2"/>
    <property type="match status" value="1"/>
</dbReference>
<dbReference type="EMBL" id="BMVB01000013">
    <property type="protein sequence ID" value="GHC59070.1"/>
    <property type="molecule type" value="Genomic_DNA"/>
</dbReference>
<proteinExistence type="predicted"/>
<evidence type="ECO:0000256" key="1">
    <source>
        <dbReference type="ARBA" id="ARBA00023015"/>
    </source>
</evidence>
<gene>
    <name evidence="6" type="ORF">GCM10010507_39970</name>
</gene>
<dbReference type="PANTHER" id="PTHR30055:SF234">
    <property type="entry name" value="HTH-TYPE TRANSCRIPTIONAL REGULATOR BETI"/>
    <property type="match status" value="1"/>
</dbReference>
<dbReference type="SUPFAM" id="SSF46689">
    <property type="entry name" value="Homeodomain-like"/>
    <property type="match status" value="1"/>
</dbReference>
<dbReference type="PRINTS" id="PR00455">
    <property type="entry name" value="HTHTETR"/>
</dbReference>
<dbReference type="GO" id="GO:0003700">
    <property type="term" value="F:DNA-binding transcription factor activity"/>
    <property type="evidence" value="ECO:0007669"/>
    <property type="project" value="TreeGrafter"/>
</dbReference>
<reference evidence="6" key="1">
    <citation type="journal article" date="2014" name="Int. J. Syst. Evol. Microbiol.">
        <title>Complete genome sequence of Corynebacterium casei LMG S-19264T (=DSM 44701T), isolated from a smear-ripened cheese.</title>
        <authorList>
            <consortium name="US DOE Joint Genome Institute (JGI-PGF)"/>
            <person name="Walter F."/>
            <person name="Albersmeier A."/>
            <person name="Kalinowski J."/>
            <person name="Ruckert C."/>
        </authorList>
    </citation>
    <scope>NUCLEOTIDE SEQUENCE</scope>
    <source>
        <strain evidence="6">JCM 4633</strain>
    </source>
</reference>
<feature type="DNA-binding region" description="H-T-H motif" evidence="4">
    <location>
        <begin position="40"/>
        <end position="59"/>
    </location>
</feature>
<evidence type="ECO:0000313" key="7">
    <source>
        <dbReference type="Proteomes" id="UP000646244"/>
    </source>
</evidence>
<dbReference type="AlphaFoldDB" id="A0A918TRM3"/>
<dbReference type="InterPro" id="IPR050109">
    <property type="entry name" value="HTH-type_TetR-like_transc_reg"/>
</dbReference>
<dbReference type="Proteomes" id="UP000646244">
    <property type="component" value="Unassembled WGS sequence"/>
</dbReference>
<dbReference type="PANTHER" id="PTHR30055">
    <property type="entry name" value="HTH-TYPE TRANSCRIPTIONAL REGULATOR RUTR"/>
    <property type="match status" value="1"/>
</dbReference>
<organism evidence="6 7">
    <name type="scientific">Streptomyces cinnamoneus</name>
    <name type="common">Streptoverticillium cinnamoneum</name>
    <dbReference type="NCBI Taxonomy" id="53446"/>
    <lineage>
        <taxon>Bacteria</taxon>
        <taxon>Bacillati</taxon>
        <taxon>Actinomycetota</taxon>
        <taxon>Actinomycetes</taxon>
        <taxon>Kitasatosporales</taxon>
        <taxon>Streptomycetaceae</taxon>
        <taxon>Streptomyces</taxon>
        <taxon>Streptomyces cinnamoneus group</taxon>
    </lineage>
</organism>
<dbReference type="InterPro" id="IPR009057">
    <property type="entry name" value="Homeodomain-like_sf"/>
</dbReference>
<keyword evidence="3" id="KW-0804">Transcription</keyword>
<evidence type="ECO:0000256" key="4">
    <source>
        <dbReference type="PROSITE-ProRule" id="PRU00335"/>
    </source>
</evidence>
<sequence>MTSSPTDTSGLRGRKRERTRRAISDAAFRLFSEQGFDAVTLTRIAAAADVAPATVFTHFASKEDIFFSRREEFWTGMPETVESARTWDGLLDGLRAFYAGRCERILPDDHFAHGRVFSRVLLESPALKRSYLAITAERQQMLCDLLTARAPHVPEAERKLFAALVIAVGETAYAAVHTTLAAGEPAERARSAAADALGRGFARLARAYPGTDALTTAPA</sequence>
<dbReference type="RefSeq" id="WP_190111210.1">
    <property type="nucleotide sequence ID" value="NZ_BMVB01000013.1"/>
</dbReference>
<dbReference type="Pfam" id="PF00440">
    <property type="entry name" value="TetR_N"/>
    <property type="match status" value="1"/>
</dbReference>
<accession>A0A918TRM3</accession>
<dbReference type="PROSITE" id="PS50977">
    <property type="entry name" value="HTH_TETR_2"/>
    <property type="match status" value="1"/>
</dbReference>
<evidence type="ECO:0000259" key="5">
    <source>
        <dbReference type="PROSITE" id="PS50977"/>
    </source>
</evidence>
<name>A0A918TRM3_STRCJ</name>
<evidence type="ECO:0000256" key="2">
    <source>
        <dbReference type="ARBA" id="ARBA00023125"/>
    </source>
</evidence>
<evidence type="ECO:0000256" key="3">
    <source>
        <dbReference type="ARBA" id="ARBA00023163"/>
    </source>
</evidence>
<dbReference type="InterPro" id="IPR001647">
    <property type="entry name" value="HTH_TetR"/>
</dbReference>
<comment type="caution">
    <text evidence="6">The sequence shown here is derived from an EMBL/GenBank/DDBJ whole genome shotgun (WGS) entry which is preliminary data.</text>
</comment>